<keyword evidence="2" id="KW-1185">Reference proteome</keyword>
<sequence length="107" mass="12270">MGCSLCIPRQSWKVENLRPQSLKNWCLGQELYIRVFDGDPNPAKDRPPPHSLLQFYAVFSADESEAPASNHQALLRLQDGELMTADRLDQVMIHQQKLYISFETVLL</sequence>
<name>A0ABQ9A620_9ROSI</name>
<evidence type="ECO:0000313" key="1">
    <source>
        <dbReference type="EMBL" id="KAJ6323033.1"/>
    </source>
</evidence>
<reference evidence="1" key="1">
    <citation type="submission" date="2022-10" db="EMBL/GenBank/DDBJ databases">
        <authorList>
            <person name="Hyden B.L."/>
            <person name="Feng K."/>
            <person name="Yates T."/>
            <person name="Jawdy S."/>
            <person name="Smart L.B."/>
            <person name="Muchero W."/>
        </authorList>
    </citation>
    <scope>NUCLEOTIDE SEQUENCE</scope>
    <source>
        <tissue evidence="1">Shoot tip</tissue>
    </source>
</reference>
<protein>
    <submittedName>
        <fullName evidence="1">Uncharacterized protein</fullName>
    </submittedName>
</protein>
<dbReference type="Proteomes" id="UP001141253">
    <property type="component" value="Chromosome 8"/>
</dbReference>
<reference evidence="1" key="2">
    <citation type="journal article" date="2023" name="Int. J. Mol. Sci.">
        <title>De Novo Assembly and Annotation of 11 Diverse Shrub Willow (Salix) Genomes Reveals Novel Gene Organization in Sex-Linked Regions.</title>
        <authorList>
            <person name="Hyden B."/>
            <person name="Feng K."/>
            <person name="Yates T.B."/>
            <person name="Jawdy S."/>
            <person name="Cereghino C."/>
            <person name="Smart L.B."/>
            <person name="Muchero W."/>
        </authorList>
    </citation>
    <scope>NUCLEOTIDE SEQUENCE</scope>
    <source>
        <tissue evidence="1">Shoot tip</tissue>
    </source>
</reference>
<comment type="caution">
    <text evidence="1">The sequence shown here is derived from an EMBL/GenBank/DDBJ whole genome shotgun (WGS) entry which is preliminary data.</text>
</comment>
<accession>A0ABQ9A620</accession>
<evidence type="ECO:0000313" key="2">
    <source>
        <dbReference type="Proteomes" id="UP001141253"/>
    </source>
</evidence>
<dbReference type="EMBL" id="JAPFFI010000023">
    <property type="protein sequence ID" value="KAJ6323033.1"/>
    <property type="molecule type" value="Genomic_DNA"/>
</dbReference>
<gene>
    <name evidence="1" type="ORF">OIU77_012793</name>
</gene>
<organism evidence="1 2">
    <name type="scientific">Salix suchowensis</name>
    <dbReference type="NCBI Taxonomy" id="1278906"/>
    <lineage>
        <taxon>Eukaryota</taxon>
        <taxon>Viridiplantae</taxon>
        <taxon>Streptophyta</taxon>
        <taxon>Embryophyta</taxon>
        <taxon>Tracheophyta</taxon>
        <taxon>Spermatophyta</taxon>
        <taxon>Magnoliopsida</taxon>
        <taxon>eudicotyledons</taxon>
        <taxon>Gunneridae</taxon>
        <taxon>Pentapetalae</taxon>
        <taxon>rosids</taxon>
        <taxon>fabids</taxon>
        <taxon>Malpighiales</taxon>
        <taxon>Salicaceae</taxon>
        <taxon>Saliceae</taxon>
        <taxon>Salix</taxon>
    </lineage>
</organism>
<proteinExistence type="predicted"/>